<feature type="region of interest" description="Disordered" evidence="1">
    <location>
        <begin position="85"/>
        <end position="117"/>
    </location>
</feature>
<dbReference type="InterPro" id="IPR045487">
    <property type="entry name" value="fvmYukD-like_N"/>
</dbReference>
<dbReference type="InterPro" id="IPR045430">
    <property type="entry name" value="EAD1"/>
</dbReference>
<protein>
    <submittedName>
        <fullName evidence="5">Effector-associated domain EAD1-containing protein</fullName>
    </submittedName>
</protein>
<keyword evidence="6" id="KW-1185">Reference proteome</keyword>
<dbReference type="Proteomes" id="UP001257948">
    <property type="component" value="Unassembled WGS sequence"/>
</dbReference>
<evidence type="ECO:0000259" key="2">
    <source>
        <dbReference type="Pfam" id="PF00179"/>
    </source>
</evidence>
<dbReference type="RefSeq" id="WP_314205186.1">
    <property type="nucleotide sequence ID" value="NZ_JAVTLL010000024.1"/>
</dbReference>
<dbReference type="Pfam" id="PF00179">
    <property type="entry name" value="UQ_con"/>
    <property type="match status" value="1"/>
</dbReference>
<feature type="domain" description="UBC core" evidence="2">
    <location>
        <begin position="358"/>
        <end position="430"/>
    </location>
</feature>
<sequence>MRDELYNELERVINPREGEIILRTIGFPESRLPSVDATARVYWSEARRLIDAGVLVDGEAQLARAVHNEYPGNALFRASVEALEPVTEPPQPPRAEHRVPPPAGPTPTAAPQAEPEPDTYPTLVFVCSTHHASFIEEVRRLDARAELFFVSQGEEAQVGQIAMSLTRELTSGQIEDVRGELIAAGAPADLEILQEVYDHRPYLLEALRVNGPDQQPYDLAGVPSITPVRDIAAAVLAHYEGRMGRRPRTVVDHQQPDGSFRRLDPAQSLHEAGVREGDTLNVYPEATAGHAELRMQAIIRVREEMHRYADQHEDFEIVDTDDPEFPTDYEIRFKGPGLRLPEQQSASALPRPETQDKHNLLILLGPDFPLVAPAVFWLSPIFHPNIKGPDPQYPEAEGAVCLGVLAHSWRPALDFGQLCQMLVDMAGYRNYEISDSFNPIAALWATTEDGAAMIEAIGGKPPVPAPPPDDGALRVGALRIRRTDGAADGT</sequence>
<gene>
    <name evidence="5" type="ORF">RQC66_31175</name>
</gene>
<evidence type="ECO:0000259" key="4">
    <source>
        <dbReference type="Pfam" id="PF20006"/>
    </source>
</evidence>
<proteinExistence type="predicted"/>
<dbReference type="InterPro" id="IPR016135">
    <property type="entry name" value="UBQ-conjugating_enzyme/RWD"/>
</dbReference>
<feature type="domain" description="Effector-associated" evidence="3">
    <location>
        <begin position="3"/>
        <end position="82"/>
    </location>
</feature>
<evidence type="ECO:0000313" key="6">
    <source>
        <dbReference type="Proteomes" id="UP001257948"/>
    </source>
</evidence>
<reference evidence="6" key="1">
    <citation type="submission" date="2023-07" db="EMBL/GenBank/DDBJ databases">
        <title>Draft genome sequence of the endophytic actinobacterium Streptomyces justiciae WPN32, a potential antibiotic producer.</title>
        <authorList>
            <person name="Yasawong M."/>
            <person name="Pana W."/>
            <person name="Ganta P."/>
            <person name="Santapan N."/>
            <person name="Songngamsuk T."/>
            <person name="Phatcharaharikarn M."/>
            <person name="Kerdtoob S."/>
            <person name="Nantapong N."/>
        </authorList>
    </citation>
    <scope>NUCLEOTIDE SEQUENCE [LARGE SCALE GENOMIC DNA]</scope>
    <source>
        <strain evidence="6">WPN32</strain>
    </source>
</reference>
<name>A0ABU3M103_9ACTN</name>
<comment type="caution">
    <text evidence="5">The sequence shown here is derived from an EMBL/GenBank/DDBJ whole genome shotgun (WGS) entry which is preliminary data.</text>
</comment>
<dbReference type="CDD" id="cd00195">
    <property type="entry name" value="UBCc_UEV"/>
    <property type="match status" value="1"/>
</dbReference>
<feature type="domain" description="YukD-like N-terminal" evidence="4">
    <location>
        <begin position="117"/>
        <end position="204"/>
    </location>
</feature>
<dbReference type="Pfam" id="PF20006">
    <property type="entry name" value="fvmYukDl_N"/>
    <property type="match status" value="1"/>
</dbReference>
<evidence type="ECO:0000259" key="3">
    <source>
        <dbReference type="Pfam" id="PF19955"/>
    </source>
</evidence>
<dbReference type="EMBL" id="JAVTLL010000024">
    <property type="protein sequence ID" value="MDT7845189.1"/>
    <property type="molecule type" value="Genomic_DNA"/>
</dbReference>
<dbReference type="Gene3D" id="3.10.110.10">
    <property type="entry name" value="Ubiquitin Conjugating Enzyme"/>
    <property type="match status" value="1"/>
</dbReference>
<accession>A0ABU3M103</accession>
<dbReference type="Pfam" id="PF19955">
    <property type="entry name" value="EAD1"/>
    <property type="match status" value="1"/>
</dbReference>
<evidence type="ECO:0000313" key="5">
    <source>
        <dbReference type="EMBL" id="MDT7845189.1"/>
    </source>
</evidence>
<dbReference type="SUPFAM" id="SSF54495">
    <property type="entry name" value="UBC-like"/>
    <property type="match status" value="1"/>
</dbReference>
<evidence type="ECO:0000256" key="1">
    <source>
        <dbReference type="SAM" id="MobiDB-lite"/>
    </source>
</evidence>
<dbReference type="InterPro" id="IPR000608">
    <property type="entry name" value="UBC"/>
</dbReference>
<organism evidence="5 6">
    <name type="scientific">Streptomyces justiciae</name>
    <dbReference type="NCBI Taxonomy" id="2780140"/>
    <lineage>
        <taxon>Bacteria</taxon>
        <taxon>Bacillati</taxon>
        <taxon>Actinomycetota</taxon>
        <taxon>Actinomycetes</taxon>
        <taxon>Kitasatosporales</taxon>
        <taxon>Streptomycetaceae</taxon>
        <taxon>Streptomyces</taxon>
    </lineage>
</organism>